<dbReference type="AlphaFoldDB" id="A0A9W9YNP5"/>
<dbReference type="SUPFAM" id="SSF56672">
    <property type="entry name" value="DNA/RNA polymerases"/>
    <property type="match status" value="1"/>
</dbReference>
<dbReference type="InterPro" id="IPR029262">
    <property type="entry name" value="RPOL_N"/>
</dbReference>
<protein>
    <recommendedName>
        <fullName evidence="1">DNA-directed RNA polymerase N-terminal domain-containing protein</fullName>
    </recommendedName>
</protein>
<gene>
    <name evidence="2" type="ORF">OS493_016931</name>
</gene>
<evidence type="ECO:0000259" key="1">
    <source>
        <dbReference type="SMART" id="SM01311"/>
    </source>
</evidence>
<reference evidence="2" key="1">
    <citation type="submission" date="2023-01" db="EMBL/GenBank/DDBJ databases">
        <title>Genome assembly of the deep-sea coral Lophelia pertusa.</title>
        <authorList>
            <person name="Herrera S."/>
            <person name="Cordes E."/>
        </authorList>
    </citation>
    <scope>NUCLEOTIDE SEQUENCE</scope>
    <source>
        <strain evidence="2">USNM1676648</strain>
        <tissue evidence="2">Polyp</tissue>
    </source>
</reference>
<dbReference type="Pfam" id="PF14700">
    <property type="entry name" value="RPOL_N"/>
    <property type="match status" value="1"/>
</dbReference>
<organism evidence="2 3">
    <name type="scientific">Desmophyllum pertusum</name>
    <dbReference type="NCBI Taxonomy" id="174260"/>
    <lineage>
        <taxon>Eukaryota</taxon>
        <taxon>Metazoa</taxon>
        <taxon>Cnidaria</taxon>
        <taxon>Anthozoa</taxon>
        <taxon>Hexacorallia</taxon>
        <taxon>Scleractinia</taxon>
        <taxon>Caryophylliina</taxon>
        <taxon>Caryophylliidae</taxon>
        <taxon>Desmophyllum</taxon>
    </lineage>
</organism>
<name>A0A9W9YNP5_9CNID</name>
<dbReference type="SMART" id="SM01311">
    <property type="entry name" value="RPOL_N"/>
    <property type="match status" value="1"/>
</dbReference>
<evidence type="ECO:0000313" key="3">
    <source>
        <dbReference type="Proteomes" id="UP001163046"/>
    </source>
</evidence>
<comment type="caution">
    <text evidence="2">The sequence shown here is derived from an EMBL/GenBank/DDBJ whole genome shotgun (WGS) entry which is preliminary data.</text>
</comment>
<dbReference type="PANTHER" id="PTHR10102:SF0">
    <property type="entry name" value="DNA-DIRECTED RNA POLYMERASE, MITOCHONDRIAL"/>
    <property type="match status" value="1"/>
</dbReference>
<keyword evidence="3" id="KW-1185">Reference proteome</keyword>
<dbReference type="GO" id="GO:0006390">
    <property type="term" value="P:mitochondrial transcription"/>
    <property type="evidence" value="ECO:0007669"/>
    <property type="project" value="TreeGrafter"/>
</dbReference>
<dbReference type="GO" id="GO:0001018">
    <property type="term" value="F:mitochondrial promoter sequence-specific DNA binding"/>
    <property type="evidence" value="ECO:0007669"/>
    <property type="project" value="TreeGrafter"/>
</dbReference>
<proteinExistence type="predicted"/>
<dbReference type="GO" id="GO:0034245">
    <property type="term" value="C:mitochondrial DNA-directed RNA polymerase complex"/>
    <property type="evidence" value="ECO:0007669"/>
    <property type="project" value="TreeGrafter"/>
</dbReference>
<evidence type="ECO:0000313" key="2">
    <source>
        <dbReference type="EMBL" id="KAJ7360301.1"/>
    </source>
</evidence>
<sequence length="326" mass="37223">MFLECRNKWKEALVESFEKEMFKTQNTKGQPLHPRFASFFQIFEPHELADIILDTIVFYVKGRTEGVPLYGISGELGSVLNTKYIVKHRVQSGMLDKMKAIYLDYFSYLMDEKVMATKMAREFWNELDDMLPFGASLQQDVPTWPWAAKVVFGCSLVECFLKSARINVNLFNNGPEKMLPAFYHTYEFKLAKRQGVLKPHPIVCKLFKGYLAKQGEISMETTSVPMLVPPRPWRATKDGAYLILPVELIRSTGDEDGQYDKSLEEKTNKEDLVAIFDSLNFLGGCAWRTNKRILDLAIHMFNNGGNEDLAVPGPVVHPEVDSSLMK</sequence>
<dbReference type="InterPro" id="IPR002092">
    <property type="entry name" value="DNA-dir_Rpol_phage-type"/>
</dbReference>
<dbReference type="EMBL" id="MU827310">
    <property type="protein sequence ID" value="KAJ7360301.1"/>
    <property type="molecule type" value="Genomic_DNA"/>
</dbReference>
<dbReference type="InterPro" id="IPR037159">
    <property type="entry name" value="RNA_POL_N_sf"/>
</dbReference>
<dbReference type="Gene3D" id="1.10.1320.10">
    <property type="entry name" value="DNA-directed RNA polymerase, N-terminal domain"/>
    <property type="match status" value="1"/>
</dbReference>
<dbReference type="InterPro" id="IPR043502">
    <property type="entry name" value="DNA/RNA_pol_sf"/>
</dbReference>
<dbReference type="PANTHER" id="PTHR10102">
    <property type="entry name" value="DNA-DIRECTED RNA POLYMERASE, MITOCHONDRIAL"/>
    <property type="match status" value="1"/>
</dbReference>
<accession>A0A9W9YNP5</accession>
<dbReference type="GO" id="GO:0003899">
    <property type="term" value="F:DNA-directed RNA polymerase activity"/>
    <property type="evidence" value="ECO:0007669"/>
    <property type="project" value="InterPro"/>
</dbReference>
<dbReference type="Proteomes" id="UP001163046">
    <property type="component" value="Unassembled WGS sequence"/>
</dbReference>
<feature type="domain" description="DNA-directed RNA polymerase N-terminal" evidence="1">
    <location>
        <begin position="1"/>
        <end position="284"/>
    </location>
</feature>